<evidence type="ECO:0000313" key="3">
    <source>
        <dbReference type="Proteomes" id="UP001235269"/>
    </source>
</evidence>
<dbReference type="InterPro" id="IPR012495">
    <property type="entry name" value="TadE-like_dom"/>
</dbReference>
<accession>A0ABU0ICZ8</accession>
<dbReference type="Proteomes" id="UP001235269">
    <property type="component" value="Unassembled WGS sequence"/>
</dbReference>
<feature type="domain" description="TadE-like" evidence="1">
    <location>
        <begin position="2"/>
        <end position="39"/>
    </location>
</feature>
<proteinExistence type="predicted"/>
<evidence type="ECO:0000259" key="1">
    <source>
        <dbReference type="Pfam" id="PF07811"/>
    </source>
</evidence>
<reference evidence="2 3" key="1">
    <citation type="submission" date="2023-07" db="EMBL/GenBank/DDBJ databases">
        <title>Genomic Encyclopedia of Type Strains, Phase IV (KMG-IV): sequencing the most valuable type-strain genomes for metagenomic binning, comparative biology and taxonomic classification.</title>
        <authorList>
            <person name="Goeker M."/>
        </authorList>
    </citation>
    <scope>NUCLEOTIDE SEQUENCE [LARGE SCALE GENOMIC DNA]</scope>
    <source>
        <strain evidence="2 3">DSM 100301</strain>
    </source>
</reference>
<gene>
    <name evidence="2" type="ORF">QO005_001466</name>
</gene>
<dbReference type="EMBL" id="JAUSWH010000003">
    <property type="protein sequence ID" value="MDQ0455136.1"/>
    <property type="molecule type" value="Genomic_DNA"/>
</dbReference>
<organism evidence="2 3">
    <name type="scientific">Rhizobium paknamense</name>
    <dbReference type="NCBI Taxonomy" id="1206817"/>
    <lineage>
        <taxon>Bacteria</taxon>
        <taxon>Pseudomonadati</taxon>
        <taxon>Pseudomonadota</taxon>
        <taxon>Alphaproteobacteria</taxon>
        <taxon>Hyphomicrobiales</taxon>
        <taxon>Rhizobiaceae</taxon>
        <taxon>Rhizobium/Agrobacterium group</taxon>
        <taxon>Rhizobium</taxon>
    </lineage>
</organism>
<dbReference type="Pfam" id="PF07811">
    <property type="entry name" value="TadE"/>
    <property type="match status" value="1"/>
</dbReference>
<keyword evidence="3" id="KW-1185">Reference proteome</keyword>
<protein>
    <submittedName>
        <fullName evidence="2">Flp pilus assembly protein TadG</fullName>
    </submittedName>
</protein>
<evidence type="ECO:0000313" key="2">
    <source>
        <dbReference type="EMBL" id="MDQ0455136.1"/>
    </source>
</evidence>
<sequence>MEFAILLVPFCILVFALLDLALVFFVSSALDSALDTAARSVRLGKAYSEQWTLADFKTQVCNNMAWQFDCEHSLRISTTVLKNFSDVQLANPATDAIALIPESFDPGNSRTYMSIQAFLTWPSLLSALGMEPYPVVNGNYVLSEAVLFRNEPFGN</sequence>
<comment type="caution">
    <text evidence="2">The sequence shown here is derived from an EMBL/GenBank/DDBJ whole genome shotgun (WGS) entry which is preliminary data.</text>
</comment>
<dbReference type="RefSeq" id="WP_307157324.1">
    <property type="nucleotide sequence ID" value="NZ_JAUSWH010000003.1"/>
</dbReference>
<name>A0ABU0ICZ8_9HYPH</name>